<dbReference type="AlphaFoldDB" id="A0A512DZU4"/>
<protein>
    <recommendedName>
        <fullName evidence="3">ATP-dependent Clp protease proteolytic subunit</fullName>
    </recommendedName>
</protein>
<organism evidence="1 2">
    <name type="scientific">Skermanella aerolata</name>
    <dbReference type="NCBI Taxonomy" id="393310"/>
    <lineage>
        <taxon>Bacteria</taxon>
        <taxon>Pseudomonadati</taxon>
        <taxon>Pseudomonadota</taxon>
        <taxon>Alphaproteobacteria</taxon>
        <taxon>Rhodospirillales</taxon>
        <taxon>Azospirillaceae</taxon>
        <taxon>Skermanella</taxon>
    </lineage>
</organism>
<dbReference type="Gene3D" id="3.90.226.10">
    <property type="entry name" value="2-enoyl-CoA Hydratase, Chain A, domain 1"/>
    <property type="match status" value="1"/>
</dbReference>
<reference evidence="1 2" key="1">
    <citation type="submission" date="2019-07" db="EMBL/GenBank/DDBJ databases">
        <title>Whole genome shotgun sequence of Skermanella aerolata NBRC 106429.</title>
        <authorList>
            <person name="Hosoyama A."/>
            <person name="Uohara A."/>
            <person name="Ohji S."/>
            <person name="Ichikawa N."/>
        </authorList>
    </citation>
    <scope>NUCLEOTIDE SEQUENCE [LARGE SCALE GENOMIC DNA]</scope>
    <source>
        <strain evidence="1 2">NBRC 106429</strain>
    </source>
</reference>
<dbReference type="SUPFAM" id="SSF52096">
    <property type="entry name" value="ClpP/crotonase"/>
    <property type="match status" value="1"/>
</dbReference>
<proteinExistence type="predicted"/>
<sequence length="230" mass="24410">MTAALRIRRHFFRPGPEKPALAAALLAFLLGVAPWAGPAWADYEKLCLVGSAEGGRLVLSLHDRVAPETVESVIREIRQAALEGRDLTLSLDSGGGDILAALFLESELRAASGRIRIETLVPAGGRCMSSCLIVLSAGTERVAAPDARLMAHAARSKILMPDGRTVKGLAIPAFDAAMETSIGRADPAFAAWLRDTGVLAGDDTEYRATAAEFDRAFPAFLDLSTDRPAD</sequence>
<dbReference type="Proteomes" id="UP000321523">
    <property type="component" value="Unassembled WGS sequence"/>
</dbReference>
<dbReference type="RefSeq" id="WP_044434735.1">
    <property type="nucleotide sequence ID" value="NZ_BJYZ01000034.1"/>
</dbReference>
<evidence type="ECO:0000313" key="1">
    <source>
        <dbReference type="EMBL" id="GEO42007.1"/>
    </source>
</evidence>
<evidence type="ECO:0008006" key="3">
    <source>
        <dbReference type="Google" id="ProtNLM"/>
    </source>
</evidence>
<evidence type="ECO:0000313" key="2">
    <source>
        <dbReference type="Proteomes" id="UP000321523"/>
    </source>
</evidence>
<dbReference type="EMBL" id="BJYZ01000034">
    <property type="protein sequence ID" value="GEO42007.1"/>
    <property type="molecule type" value="Genomic_DNA"/>
</dbReference>
<comment type="caution">
    <text evidence="1">The sequence shown here is derived from an EMBL/GenBank/DDBJ whole genome shotgun (WGS) entry which is preliminary data.</text>
</comment>
<gene>
    <name evidence="1" type="ORF">SAE02_61550</name>
</gene>
<dbReference type="OrthoDB" id="5936191at2"/>
<keyword evidence="2" id="KW-1185">Reference proteome</keyword>
<accession>A0A512DZU4</accession>
<dbReference type="InterPro" id="IPR029045">
    <property type="entry name" value="ClpP/crotonase-like_dom_sf"/>
</dbReference>
<name>A0A512DZU4_9PROT</name>